<dbReference type="SUPFAM" id="SSF52540">
    <property type="entry name" value="P-loop containing nucleoside triphosphate hydrolases"/>
    <property type="match status" value="1"/>
</dbReference>
<evidence type="ECO:0000313" key="8">
    <source>
        <dbReference type="Proteomes" id="UP000829685"/>
    </source>
</evidence>
<keyword evidence="3" id="KW-0175">Coiled coil</keyword>
<comment type="caution">
    <text evidence="7">The sequence shown here is derived from an EMBL/GenBank/DDBJ whole genome shotgun (WGS) entry which is preliminary data.</text>
</comment>
<feature type="coiled-coil region" evidence="3">
    <location>
        <begin position="658"/>
        <end position="685"/>
    </location>
</feature>
<dbReference type="InterPro" id="IPR020850">
    <property type="entry name" value="GED_dom"/>
</dbReference>
<dbReference type="FunFam" id="3.40.50.300:FF:001425">
    <property type="entry name" value="Dynamin GTPase, putative"/>
    <property type="match status" value="1"/>
</dbReference>
<protein>
    <recommendedName>
        <fullName evidence="9">Dynamin family protein</fullName>
    </recommendedName>
</protein>
<dbReference type="SMART" id="SM00053">
    <property type="entry name" value="DYNc"/>
    <property type="match status" value="1"/>
</dbReference>
<dbReference type="InterPro" id="IPR000375">
    <property type="entry name" value="Dynamin_stalk"/>
</dbReference>
<feature type="domain" description="Dynamin-type G" evidence="6">
    <location>
        <begin position="37"/>
        <end position="321"/>
    </location>
</feature>
<feature type="domain" description="GED" evidence="5">
    <location>
        <begin position="606"/>
        <end position="697"/>
    </location>
</feature>
<feature type="compositionally biased region" description="Basic residues" evidence="4">
    <location>
        <begin position="781"/>
        <end position="794"/>
    </location>
</feature>
<dbReference type="Gene3D" id="1.20.120.1240">
    <property type="entry name" value="Dynamin, middle domain"/>
    <property type="match status" value="1"/>
</dbReference>
<dbReference type="GO" id="GO:0048312">
    <property type="term" value="P:intracellular distribution of mitochondria"/>
    <property type="evidence" value="ECO:0007669"/>
    <property type="project" value="TreeGrafter"/>
</dbReference>
<feature type="region of interest" description="Disordered" evidence="4">
    <location>
        <begin position="738"/>
        <end position="808"/>
    </location>
</feature>
<dbReference type="GO" id="GO:0005874">
    <property type="term" value="C:microtubule"/>
    <property type="evidence" value="ECO:0007669"/>
    <property type="project" value="TreeGrafter"/>
</dbReference>
<dbReference type="Pfam" id="PF00350">
    <property type="entry name" value="Dynamin_N"/>
    <property type="match status" value="1"/>
</dbReference>
<dbReference type="InterPro" id="IPR030381">
    <property type="entry name" value="G_DYNAMIN_dom"/>
</dbReference>
<dbReference type="Proteomes" id="UP000829685">
    <property type="component" value="Unassembled WGS sequence"/>
</dbReference>
<keyword evidence="2" id="KW-0342">GTP-binding</keyword>
<keyword evidence="8" id="KW-1185">Reference proteome</keyword>
<keyword evidence="1" id="KW-0547">Nucleotide-binding</keyword>
<dbReference type="InterPro" id="IPR022812">
    <property type="entry name" value="Dynamin"/>
</dbReference>
<dbReference type="CDD" id="cd08771">
    <property type="entry name" value="DLP_1"/>
    <property type="match status" value="1"/>
</dbReference>
<feature type="region of interest" description="Disordered" evidence="4">
    <location>
        <begin position="701"/>
        <end position="724"/>
    </location>
</feature>
<evidence type="ECO:0000256" key="3">
    <source>
        <dbReference type="SAM" id="Coils"/>
    </source>
</evidence>
<dbReference type="AlphaFoldDB" id="A0A9P9WPH4"/>
<sequence length="808" mass="90551">MVLTTFRSEALNGLCSKERLDLMDSIDSLRSQGINHFVSLPQIIVCGDQSSGKSSVLEAISGVSFPVKSNLCTRFPTELVLRRTSHTSASISIVPHHSRSDSEKEAFASFHEELESFDGLANLMEKAKSAMGINTLGKAFSKDLLRVEISGPDRPHLTIVDLPGLIHSETKNQSAADIGLIQEVVESYMKEPRSIILAVVSAKNDFANQVVLKLARSADSSGNRTLGVITKPDTLYPGSESESLYASLARNQEVEFRLGWHVLKNLDSEAGYGSLAQRDISEMQFFEQGIWTELPTSVLGIDQLRTRLSKVLLNHITTELPSLIEEIESKRNACHERLKKLGQPRTTLFQQQLHLIRVSESFQRLVRNAVDGNWNDTFFGDAEFHYGYLRRIRAVIRNLNDKFAKDLSTHGHRRHITYSAEESVSPHCIPVTRDDFIDHIQIKISRSQGRELPGLFDPMIVAELFRDQASRWEELARSHVHAAWKACHEFLKHAVAHVADAGTCTAIMQKIVQPAMDSLLATLDSKTLEILRPHQTIHPITCNHYYTDTIQKFRKERKLILINQALRKFFNVKELCKVSCGMVDLSGLAMVLVDDNSEPDMHRFAASEALDHMNAYYKVAMKRFLDDVAVEIIEVVLVSALPAILSPVKVYEMAPELVARIAGESEEAQNQREQLTRQLEVLSRGAETCKEFAVTKFNGLAEEDDSDQEDEPQHEFDAVESGSFDEIDKARSIESFAESMTHPPSPQLEAHPAELEPAVPEPEEQPVISDVEYDPFGFSTGKKKMSKKAKKRSRVTSYDDPEVGLPLA</sequence>
<accession>A0A9P9WPH4</accession>
<evidence type="ECO:0008006" key="9">
    <source>
        <dbReference type="Google" id="ProtNLM"/>
    </source>
</evidence>
<dbReference type="PANTHER" id="PTHR11566">
    <property type="entry name" value="DYNAMIN"/>
    <property type="match status" value="1"/>
</dbReference>
<dbReference type="GO" id="GO:0003924">
    <property type="term" value="F:GTPase activity"/>
    <property type="evidence" value="ECO:0007669"/>
    <property type="project" value="InterPro"/>
</dbReference>
<dbReference type="InterPro" id="IPR027417">
    <property type="entry name" value="P-loop_NTPase"/>
</dbReference>
<dbReference type="Gene3D" id="3.40.50.300">
    <property type="entry name" value="P-loop containing nucleotide triphosphate hydrolases"/>
    <property type="match status" value="1"/>
</dbReference>
<dbReference type="PROSITE" id="PS51388">
    <property type="entry name" value="GED"/>
    <property type="match status" value="1"/>
</dbReference>
<organism evidence="7 8">
    <name type="scientific">Neoarthrinium moseri</name>
    <dbReference type="NCBI Taxonomy" id="1658444"/>
    <lineage>
        <taxon>Eukaryota</taxon>
        <taxon>Fungi</taxon>
        <taxon>Dikarya</taxon>
        <taxon>Ascomycota</taxon>
        <taxon>Pezizomycotina</taxon>
        <taxon>Sordariomycetes</taxon>
        <taxon>Xylariomycetidae</taxon>
        <taxon>Amphisphaeriales</taxon>
        <taxon>Apiosporaceae</taxon>
        <taxon>Neoarthrinium</taxon>
    </lineage>
</organism>
<evidence type="ECO:0000256" key="2">
    <source>
        <dbReference type="ARBA" id="ARBA00023134"/>
    </source>
</evidence>
<evidence type="ECO:0000313" key="7">
    <source>
        <dbReference type="EMBL" id="KAI1873604.1"/>
    </source>
</evidence>
<name>A0A9P9WPH4_9PEZI</name>
<dbReference type="GO" id="GO:0016559">
    <property type="term" value="P:peroxisome fission"/>
    <property type="evidence" value="ECO:0007669"/>
    <property type="project" value="TreeGrafter"/>
</dbReference>
<feature type="compositionally biased region" description="Low complexity" evidence="4">
    <location>
        <begin position="747"/>
        <end position="758"/>
    </location>
</feature>
<gene>
    <name evidence="7" type="ORF">JX265_005226</name>
</gene>
<dbReference type="InterPro" id="IPR001401">
    <property type="entry name" value="Dynamin_GTPase"/>
</dbReference>
<dbReference type="GO" id="GO:0005525">
    <property type="term" value="F:GTP binding"/>
    <property type="evidence" value="ECO:0007669"/>
    <property type="project" value="InterPro"/>
</dbReference>
<dbReference type="GO" id="GO:0000266">
    <property type="term" value="P:mitochondrial fission"/>
    <property type="evidence" value="ECO:0007669"/>
    <property type="project" value="TreeGrafter"/>
</dbReference>
<dbReference type="PROSITE" id="PS51718">
    <property type="entry name" value="G_DYNAMIN_2"/>
    <property type="match status" value="1"/>
</dbReference>
<dbReference type="Pfam" id="PF01031">
    <property type="entry name" value="Dynamin_M"/>
    <property type="match status" value="1"/>
</dbReference>
<dbReference type="PANTHER" id="PTHR11566:SF21">
    <property type="entry name" value="DYNAMIN RELATED PROTEIN 1, ISOFORM A"/>
    <property type="match status" value="1"/>
</dbReference>
<feature type="compositionally biased region" description="Acidic residues" evidence="4">
    <location>
        <begin position="701"/>
        <end position="710"/>
    </location>
</feature>
<dbReference type="GO" id="GO:0005739">
    <property type="term" value="C:mitochondrion"/>
    <property type="evidence" value="ECO:0007669"/>
    <property type="project" value="TreeGrafter"/>
</dbReference>
<dbReference type="GO" id="GO:0008017">
    <property type="term" value="F:microtubule binding"/>
    <property type="evidence" value="ECO:0007669"/>
    <property type="project" value="TreeGrafter"/>
</dbReference>
<evidence type="ECO:0000256" key="1">
    <source>
        <dbReference type="ARBA" id="ARBA00022741"/>
    </source>
</evidence>
<dbReference type="EMBL" id="JAFIMR010000010">
    <property type="protein sequence ID" value="KAI1873604.1"/>
    <property type="molecule type" value="Genomic_DNA"/>
</dbReference>
<proteinExistence type="predicted"/>
<dbReference type="GO" id="GO:0006897">
    <property type="term" value="P:endocytosis"/>
    <property type="evidence" value="ECO:0007669"/>
    <property type="project" value="TreeGrafter"/>
</dbReference>
<dbReference type="InterPro" id="IPR045063">
    <property type="entry name" value="Dynamin_N"/>
</dbReference>
<evidence type="ECO:0000259" key="5">
    <source>
        <dbReference type="PROSITE" id="PS51388"/>
    </source>
</evidence>
<dbReference type="PRINTS" id="PR00195">
    <property type="entry name" value="DYNAMIN"/>
</dbReference>
<evidence type="ECO:0000259" key="6">
    <source>
        <dbReference type="PROSITE" id="PS51718"/>
    </source>
</evidence>
<reference evidence="7" key="1">
    <citation type="submission" date="2021-03" db="EMBL/GenBank/DDBJ databases">
        <title>Revisited historic fungal species revealed as producer of novel bioactive compounds through whole genome sequencing and comparative genomics.</title>
        <authorList>
            <person name="Vignolle G.A."/>
            <person name="Hochenegger N."/>
            <person name="Mach R.L."/>
            <person name="Mach-Aigner A.R."/>
            <person name="Javad Rahimi M."/>
            <person name="Salim K.A."/>
            <person name="Chan C.M."/>
            <person name="Lim L.B.L."/>
            <person name="Cai F."/>
            <person name="Druzhinina I.S."/>
            <person name="U'Ren J.M."/>
            <person name="Derntl C."/>
        </authorList>
    </citation>
    <scope>NUCLEOTIDE SEQUENCE</scope>
    <source>
        <strain evidence="7">TUCIM 5799</strain>
    </source>
</reference>
<dbReference type="GO" id="GO:0016020">
    <property type="term" value="C:membrane"/>
    <property type="evidence" value="ECO:0007669"/>
    <property type="project" value="TreeGrafter"/>
</dbReference>
<evidence type="ECO:0000256" key="4">
    <source>
        <dbReference type="SAM" id="MobiDB-lite"/>
    </source>
</evidence>